<sequence length="859" mass="95882">MSDPQVSVTLIPLWDDTHPCRTLTLFDDDVPVPIGRASKREARNRSPAKDNGWFDSRVMSRDHALNVYILDCGSTHGTYLNDDKLVTHVGTPLTSGDILRFGVDVDRGQEVFEALEVRCEVNWSTSQPAVVVESSDAITIKPVPTHSTNSFSVPEDYSDVEPEVAMLDSDDSKDSVARSWDTANPTAEEISPVSSVSENRIEVTEPVKSEVPEIPSSQTEEFTEPFSGFDMPEKELQKMRARAAAIAQEVEASKQPVKPHQELAVLDEVIPGFHTTKMEHFPPSCYQTLPDEEFSDWTMMKPLFMRLADMAWGVSDKIPDVDHVNKVIHSARRCSVAKSSYMVDDSPDFQPWNGTEVPWEFNSDEESDTTYHRVPGPALRYWFVDKRRFWILDGDEENDLRMSDWWWIVEKPWELLSEATKAELATESHVDDCHKFWIVREWEPQMVGYQWYEFTPYWDSNFCEDLPSDDESMDSDELDEEEGDLNDGDGDDSIYDRSDASDAWDGSSVLQEGHMEEFSVPWITPFGQELDDEDDEDDSEYDSDDSNEEVSSEDDESEDQGSENEDDEDEEDDSESEDEVENDTCPEEAYIRRLTKFMDVASSMPNFYPGNNDSGSSLPTPTSPCPERPEATTILDAEAAEQPVCRPVAPKLPELPCLRDVPENASVKETLTIPTSPAMINPAAQFPNCAVSSELPSSCQSILPQGRLSALVDQSAHGSSMNHSYPLLAPWHPASKEGMPYADGPFLSPQKDLKRTATQMESSSNDFESQSFSQDAQRPQPLESYSQDTGLNTIPSAEVRDAITSALSENEPPTKRVKSTHPTPSKNLASHAATAVVGALLGGLGTIAMLAALPPDYFH</sequence>
<dbReference type="GO" id="GO:0005737">
    <property type="term" value="C:cytoplasm"/>
    <property type="evidence" value="ECO:0007669"/>
    <property type="project" value="TreeGrafter"/>
</dbReference>
<feature type="compositionally biased region" description="Basic and acidic residues" evidence="1">
    <location>
        <begin position="199"/>
        <end position="211"/>
    </location>
</feature>
<comment type="caution">
    <text evidence="4">The sequence shown here is derived from an EMBL/GenBank/DDBJ whole genome shotgun (WGS) entry which is preliminary data.</text>
</comment>
<feature type="compositionally biased region" description="Acidic residues" evidence="1">
    <location>
        <begin position="466"/>
        <end position="493"/>
    </location>
</feature>
<protein>
    <recommendedName>
        <fullName evidence="3">FHA domain-containing protein</fullName>
    </recommendedName>
</protein>
<feature type="region of interest" description="Disordered" evidence="1">
    <location>
        <begin position="805"/>
        <end position="827"/>
    </location>
</feature>
<dbReference type="PANTHER" id="PTHR15715">
    <property type="entry name" value="CENTROSOMAL PROTEIN OF 170 KDA"/>
    <property type="match status" value="1"/>
</dbReference>
<keyword evidence="2" id="KW-1133">Transmembrane helix</keyword>
<proteinExistence type="predicted"/>
<feature type="compositionally biased region" description="Acidic residues" evidence="1">
    <location>
        <begin position="529"/>
        <end position="586"/>
    </location>
</feature>
<feature type="region of interest" description="Disordered" evidence="1">
    <location>
        <begin position="168"/>
        <end position="228"/>
    </location>
</feature>
<dbReference type="InterPro" id="IPR000253">
    <property type="entry name" value="FHA_dom"/>
</dbReference>
<dbReference type="Gene3D" id="2.60.200.20">
    <property type="match status" value="1"/>
</dbReference>
<dbReference type="RefSeq" id="XP_022485091.1">
    <property type="nucleotide sequence ID" value="XM_022634951.1"/>
</dbReference>
<keyword evidence="2" id="KW-0472">Membrane</keyword>
<evidence type="ECO:0000256" key="1">
    <source>
        <dbReference type="SAM" id="MobiDB-lite"/>
    </source>
</evidence>
<dbReference type="Pfam" id="PF00498">
    <property type="entry name" value="FHA"/>
    <property type="match status" value="1"/>
</dbReference>
<evidence type="ECO:0000256" key="2">
    <source>
        <dbReference type="SAM" id="Phobius"/>
    </source>
</evidence>
<feature type="region of interest" description="Disordered" evidence="1">
    <location>
        <begin position="754"/>
        <end position="791"/>
    </location>
</feature>
<dbReference type="AlphaFoldDB" id="A0A1F5L9H2"/>
<organism evidence="4 5">
    <name type="scientific">Penicillium arizonense</name>
    <dbReference type="NCBI Taxonomy" id="1835702"/>
    <lineage>
        <taxon>Eukaryota</taxon>
        <taxon>Fungi</taxon>
        <taxon>Dikarya</taxon>
        <taxon>Ascomycota</taxon>
        <taxon>Pezizomycotina</taxon>
        <taxon>Eurotiomycetes</taxon>
        <taxon>Eurotiomycetidae</taxon>
        <taxon>Eurotiales</taxon>
        <taxon>Aspergillaceae</taxon>
        <taxon>Penicillium</taxon>
    </lineage>
</organism>
<dbReference type="PANTHER" id="PTHR15715:SF37">
    <property type="entry name" value="LD47843P"/>
    <property type="match status" value="1"/>
</dbReference>
<dbReference type="OrthoDB" id="4096268at2759"/>
<dbReference type="InterPro" id="IPR051176">
    <property type="entry name" value="Cent_Immune-Sig_Mod"/>
</dbReference>
<dbReference type="PROSITE" id="PS50006">
    <property type="entry name" value="FHA_DOMAIN"/>
    <property type="match status" value="1"/>
</dbReference>
<evidence type="ECO:0000313" key="4">
    <source>
        <dbReference type="EMBL" id="OGE49640.1"/>
    </source>
</evidence>
<dbReference type="GeneID" id="34579685"/>
<dbReference type="InterPro" id="IPR008984">
    <property type="entry name" value="SMAD_FHA_dom_sf"/>
</dbReference>
<dbReference type="STRING" id="1835702.A0A1F5L9H2"/>
<evidence type="ECO:0000259" key="3">
    <source>
        <dbReference type="PROSITE" id="PS50006"/>
    </source>
</evidence>
<dbReference type="EMBL" id="LXJU01000020">
    <property type="protein sequence ID" value="OGE49640.1"/>
    <property type="molecule type" value="Genomic_DNA"/>
</dbReference>
<accession>A0A1F5L9H2</accession>
<feature type="region of interest" description="Disordered" evidence="1">
    <location>
        <begin position="607"/>
        <end position="628"/>
    </location>
</feature>
<feature type="region of interest" description="Disordered" evidence="1">
    <location>
        <begin position="463"/>
        <end position="506"/>
    </location>
</feature>
<reference evidence="4 5" key="1">
    <citation type="journal article" date="2016" name="Sci. Rep.">
        <title>Penicillium arizonense, a new, genome sequenced fungal species, reveals a high chemical diversity in secreted metabolites.</title>
        <authorList>
            <person name="Grijseels S."/>
            <person name="Nielsen J.C."/>
            <person name="Randelovic M."/>
            <person name="Nielsen J."/>
            <person name="Nielsen K.F."/>
            <person name="Workman M."/>
            <person name="Frisvad J.C."/>
        </authorList>
    </citation>
    <scope>NUCLEOTIDE SEQUENCE [LARGE SCALE GENOMIC DNA]</scope>
    <source>
        <strain evidence="4 5">CBS 141311</strain>
    </source>
</reference>
<keyword evidence="5" id="KW-1185">Reference proteome</keyword>
<feature type="compositionally biased region" description="Low complexity" evidence="1">
    <location>
        <begin position="761"/>
        <end position="775"/>
    </location>
</feature>
<keyword evidence="2" id="KW-0812">Transmembrane</keyword>
<name>A0A1F5L9H2_PENAI</name>
<dbReference type="SUPFAM" id="SSF49879">
    <property type="entry name" value="SMAD/FHA domain"/>
    <property type="match status" value="1"/>
</dbReference>
<feature type="compositionally biased region" description="Polar residues" evidence="1">
    <location>
        <begin position="607"/>
        <end position="620"/>
    </location>
</feature>
<evidence type="ECO:0000313" key="5">
    <source>
        <dbReference type="Proteomes" id="UP000177622"/>
    </source>
</evidence>
<feature type="domain" description="FHA" evidence="3">
    <location>
        <begin position="32"/>
        <end position="85"/>
    </location>
</feature>
<dbReference type="Proteomes" id="UP000177622">
    <property type="component" value="Unassembled WGS sequence"/>
</dbReference>
<feature type="region of interest" description="Disordered" evidence="1">
    <location>
        <begin position="526"/>
        <end position="591"/>
    </location>
</feature>
<gene>
    <name evidence="4" type="ORF">PENARI_c020G01872</name>
</gene>
<feature type="transmembrane region" description="Helical" evidence="2">
    <location>
        <begin position="828"/>
        <end position="853"/>
    </location>
</feature>